<proteinExistence type="inferred from homology"/>
<dbReference type="GO" id="GO:0016020">
    <property type="term" value="C:membrane"/>
    <property type="evidence" value="ECO:0007669"/>
    <property type="project" value="UniProtKB-SubCell"/>
</dbReference>
<evidence type="ECO:0000313" key="11">
    <source>
        <dbReference type="Proteomes" id="UP000255382"/>
    </source>
</evidence>
<keyword evidence="4 7" id="KW-0472">Membrane</keyword>
<keyword evidence="6" id="KW-0449">Lipoprotein</keyword>
<dbReference type="PANTHER" id="PTHR30429:SF0">
    <property type="entry name" value="METHIONINE-BINDING LIPOPROTEIN METQ"/>
    <property type="match status" value="1"/>
</dbReference>
<keyword evidence="5" id="KW-0564">Palmitate</keyword>
<keyword evidence="7" id="KW-0812">Transmembrane</keyword>
<dbReference type="InterPro" id="IPR004872">
    <property type="entry name" value="Lipoprotein_NlpA"/>
</dbReference>
<evidence type="ECO:0000313" key="9">
    <source>
        <dbReference type="EMBL" id="STV08976.1"/>
    </source>
</evidence>
<organism evidence="9 10">
    <name type="scientific">Klebsiella pneumoniae subsp. ozaenae</name>
    <dbReference type="NCBI Taxonomy" id="574"/>
    <lineage>
        <taxon>Bacteria</taxon>
        <taxon>Pseudomonadati</taxon>
        <taxon>Pseudomonadota</taxon>
        <taxon>Gammaproteobacteria</taxon>
        <taxon>Enterobacterales</taxon>
        <taxon>Enterobacteriaceae</taxon>
        <taxon>Klebsiella/Raoultella group</taxon>
        <taxon>Klebsiella</taxon>
        <taxon>Klebsiella pneumoniae complex</taxon>
    </lineage>
</organism>
<dbReference type="Proteomes" id="UP000255382">
    <property type="component" value="Unassembled WGS sequence"/>
</dbReference>
<evidence type="ECO:0000313" key="8">
    <source>
        <dbReference type="EMBL" id="STU61906.1"/>
    </source>
</evidence>
<comment type="subcellular location">
    <subcellularLocation>
        <location evidence="1">Membrane</location>
        <topology evidence="1">Lipid-anchor</topology>
    </subcellularLocation>
</comment>
<evidence type="ECO:0000256" key="4">
    <source>
        <dbReference type="ARBA" id="ARBA00023136"/>
    </source>
</evidence>
<dbReference type="EMBL" id="UGLW01000003">
    <property type="protein sequence ID" value="STV08976.1"/>
    <property type="molecule type" value="Genomic_DNA"/>
</dbReference>
<evidence type="ECO:0000256" key="3">
    <source>
        <dbReference type="ARBA" id="ARBA00022729"/>
    </source>
</evidence>
<evidence type="ECO:0000256" key="5">
    <source>
        <dbReference type="ARBA" id="ARBA00023139"/>
    </source>
</evidence>
<dbReference type="SUPFAM" id="SSF53850">
    <property type="entry name" value="Periplasmic binding protein-like II"/>
    <property type="match status" value="1"/>
</dbReference>
<evidence type="ECO:0000256" key="6">
    <source>
        <dbReference type="ARBA" id="ARBA00023288"/>
    </source>
</evidence>
<keyword evidence="7" id="KW-1133">Transmembrane helix</keyword>
<dbReference type="Gene3D" id="3.40.190.10">
    <property type="entry name" value="Periplasmic binding protein-like II"/>
    <property type="match status" value="2"/>
</dbReference>
<dbReference type="Pfam" id="PF03180">
    <property type="entry name" value="Lipoprotein_9"/>
    <property type="match status" value="1"/>
</dbReference>
<evidence type="ECO:0000313" key="10">
    <source>
        <dbReference type="Proteomes" id="UP000254487"/>
    </source>
</evidence>
<dbReference type="STRING" id="1218098.GCA_001598715_01738"/>
<protein>
    <submittedName>
        <fullName evidence="9">Methionine ABC transporter substrate-binding protein</fullName>
    </submittedName>
</protein>
<keyword evidence="3" id="KW-0732">Signal</keyword>
<gene>
    <name evidence="9" type="primary">metQ_6</name>
    <name evidence="8" type="synonym">metQ_1</name>
    <name evidence="9" type="ORF">NCTC10313_05665</name>
    <name evidence="8" type="ORF">NCTC5050_00812</name>
</gene>
<accession>A0A378AH01</accession>
<evidence type="ECO:0000256" key="1">
    <source>
        <dbReference type="ARBA" id="ARBA00004635"/>
    </source>
</evidence>
<dbReference type="AlphaFoldDB" id="A0A378AH01"/>
<dbReference type="CDD" id="cd13600">
    <property type="entry name" value="PBP2_lipoprotein_like_1"/>
    <property type="match status" value="1"/>
</dbReference>
<dbReference type="EMBL" id="UGLZ01000004">
    <property type="protein sequence ID" value="STU61906.1"/>
    <property type="molecule type" value="Genomic_DNA"/>
</dbReference>
<reference evidence="10 11" key="1">
    <citation type="submission" date="2018-06" db="EMBL/GenBank/DDBJ databases">
        <authorList>
            <consortium name="Pathogen Informatics"/>
            <person name="Doyle S."/>
        </authorList>
    </citation>
    <scope>NUCLEOTIDE SEQUENCE [LARGE SCALE GENOMIC DNA]</scope>
    <source>
        <strain evidence="9 10">NCTC10313</strain>
        <strain evidence="8 11">NCTC5050</strain>
    </source>
</reference>
<sequence>MTTEQFELRKARRWPWLAALAALAVIILLAIAFWWWRGHTQSQQVVFGSTLKIHYEPAMAGEQRIIEYINQHIAPDYGLKLEAVGVQDPVQADRAVAEGQYAGTIYQHQWWLKQVVDANGFALSTTVPVFQWAFGIYSDRYSSVQALPNGATIVVPDDGANQGQALWLLQRIGLISLDPAVEPRTAKLKNIVGNPHQFVFKELDLLTMPRALNSVDAAIGYVSQFDAGKVPREKGILFPPAPRTFASQLVIGTPYLSQENIVKLKQAFSDPRIQTWLKTTDDPLVKDVLVPVSAE</sequence>
<comment type="similarity">
    <text evidence="2">Belongs to the NlpA lipoprotein family.</text>
</comment>
<keyword evidence="11" id="KW-1185">Reference proteome</keyword>
<dbReference type="PANTHER" id="PTHR30429">
    <property type="entry name" value="D-METHIONINE-BINDING LIPOPROTEIN METQ"/>
    <property type="match status" value="1"/>
</dbReference>
<name>A0A378AH01_KLEPO</name>
<evidence type="ECO:0000256" key="2">
    <source>
        <dbReference type="ARBA" id="ARBA00008973"/>
    </source>
</evidence>
<feature type="transmembrane region" description="Helical" evidence="7">
    <location>
        <begin position="16"/>
        <end position="36"/>
    </location>
</feature>
<evidence type="ECO:0000256" key="7">
    <source>
        <dbReference type="SAM" id="Phobius"/>
    </source>
</evidence>
<dbReference type="Proteomes" id="UP000254487">
    <property type="component" value="Unassembled WGS sequence"/>
</dbReference>